<comment type="caution">
    <text evidence="3">The sequence shown here is derived from an EMBL/GenBank/DDBJ whole genome shotgun (WGS) entry which is preliminary data.</text>
</comment>
<evidence type="ECO:0000256" key="1">
    <source>
        <dbReference type="SAM" id="Coils"/>
    </source>
</evidence>
<evidence type="ECO:0000256" key="2">
    <source>
        <dbReference type="SAM" id="MobiDB-lite"/>
    </source>
</evidence>
<feature type="compositionally biased region" description="Pro residues" evidence="2">
    <location>
        <begin position="412"/>
        <end position="424"/>
    </location>
</feature>
<dbReference type="AlphaFoldDB" id="A0A2P6MZY9"/>
<reference evidence="3 4" key="1">
    <citation type="journal article" date="2018" name="Genome Biol. Evol.">
        <title>Multiple Roots of Fruiting Body Formation in Amoebozoa.</title>
        <authorList>
            <person name="Hillmann F."/>
            <person name="Forbes G."/>
            <person name="Novohradska S."/>
            <person name="Ferling I."/>
            <person name="Riege K."/>
            <person name="Groth M."/>
            <person name="Westermann M."/>
            <person name="Marz M."/>
            <person name="Spaller T."/>
            <person name="Winckler T."/>
            <person name="Schaap P."/>
            <person name="Glockner G."/>
        </authorList>
    </citation>
    <scope>NUCLEOTIDE SEQUENCE [LARGE SCALE GENOMIC DNA]</scope>
    <source>
        <strain evidence="3 4">Jena</strain>
    </source>
</reference>
<feature type="compositionally biased region" description="Polar residues" evidence="2">
    <location>
        <begin position="366"/>
        <end position="376"/>
    </location>
</feature>
<feature type="compositionally biased region" description="Basic and acidic residues" evidence="2">
    <location>
        <begin position="337"/>
        <end position="347"/>
    </location>
</feature>
<feature type="region of interest" description="Disordered" evidence="2">
    <location>
        <begin position="327"/>
        <end position="425"/>
    </location>
</feature>
<name>A0A2P6MZY9_9EUKA</name>
<dbReference type="EMBL" id="MDYQ01000270">
    <property type="protein sequence ID" value="PRP77281.1"/>
    <property type="molecule type" value="Genomic_DNA"/>
</dbReference>
<feature type="compositionally biased region" description="Acidic residues" evidence="2">
    <location>
        <begin position="30"/>
        <end position="40"/>
    </location>
</feature>
<keyword evidence="4" id="KW-1185">Reference proteome</keyword>
<dbReference type="InParanoid" id="A0A2P6MZY9"/>
<feature type="coiled-coil region" evidence="1">
    <location>
        <begin position="430"/>
        <end position="490"/>
    </location>
</feature>
<feature type="region of interest" description="Disordered" evidence="2">
    <location>
        <begin position="504"/>
        <end position="526"/>
    </location>
</feature>
<organism evidence="3 4">
    <name type="scientific">Planoprotostelium fungivorum</name>
    <dbReference type="NCBI Taxonomy" id="1890364"/>
    <lineage>
        <taxon>Eukaryota</taxon>
        <taxon>Amoebozoa</taxon>
        <taxon>Evosea</taxon>
        <taxon>Variosea</taxon>
        <taxon>Cavosteliida</taxon>
        <taxon>Cavosteliaceae</taxon>
        <taxon>Planoprotostelium</taxon>
    </lineage>
</organism>
<accession>A0A2P6MZY9</accession>
<proteinExistence type="predicted"/>
<gene>
    <name evidence="3" type="ORF">PROFUN_14350</name>
</gene>
<feature type="compositionally biased region" description="Basic and acidic residues" evidence="2">
    <location>
        <begin position="377"/>
        <end position="389"/>
    </location>
</feature>
<evidence type="ECO:0008006" key="5">
    <source>
        <dbReference type="Google" id="ProtNLM"/>
    </source>
</evidence>
<keyword evidence="1" id="KW-0175">Coiled coil</keyword>
<evidence type="ECO:0000313" key="3">
    <source>
        <dbReference type="EMBL" id="PRP77281.1"/>
    </source>
</evidence>
<feature type="region of interest" description="Disordered" evidence="2">
    <location>
        <begin position="30"/>
        <end position="51"/>
    </location>
</feature>
<dbReference type="Proteomes" id="UP000241769">
    <property type="component" value="Unassembled WGS sequence"/>
</dbReference>
<sequence length="570" mass="68434">MSTREGSFTGLESDEERGRVRHLLDELLEDGDESIEEDDREPSRRQQNLKRHNILDLSSDSSFIEPHRTDKTQERDSTESEDIALYFWAHRLLIRVFDAWRLFSRTCASRRDDWNAARAHDYLRVSSRFFHEWQRRMRLRRILAARESLGAWKLYVQLKREKRKKEREAHRWYETRKLSITFSAWRMQTLEWKSKETRKIIADQYQHHTLIIRMFQRRNKKTREAEAKRMYVSRLQKKAIHQLVELGIHFRDQRQKAAEDTFLKKVQLEFRLAQKYAQKWKEFIYRRRLLSQTPVYHFESRYTNRHSPEVLNENSWRMPPVMPPDARIVTGFPSTQRELRAKTRGEDELNIAPPSLTRKPPRVPNFYTSATLSQRQMEADDRPKDRDYDEPSDVLRNSNKRIHPTNEHPRKVSPPAPAQHPPLPVDIDSIEKKFEEIQDLKDEIDLLKRRHIELTRRLKEYREVQDEDAILRTEREKERIEKKAKEKTKQFREQLPLIAQMQDWDHLQSSSPKDGKNQPLCQDKVPNFHEDQGVRFSCEPLIKEGDFYLVPRTPRVEANQPHSNRSPTLA</sequence>
<evidence type="ECO:0000313" key="4">
    <source>
        <dbReference type="Proteomes" id="UP000241769"/>
    </source>
</evidence>
<protein>
    <recommendedName>
        <fullName evidence="5">Sfi1 spindle body domain-containing protein</fullName>
    </recommendedName>
</protein>